<feature type="compositionally biased region" description="Low complexity" evidence="1">
    <location>
        <begin position="39"/>
        <end position="51"/>
    </location>
</feature>
<dbReference type="RefSeq" id="WP_345678644.1">
    <property type="nucleotide sequence ID" value="NZ_BAABHS010000023.1"/>
</dbReference>
<accession>A0ABP9HWU9</accession>
<dbReference type="Pfam" id="PF01522">
    <property type="entry name" value="Polysacc_deac_1"/>
    <property type="match status" value="1"/>
</dbReference>
<dbReference type="PANTHER" id="PTHR10587">
    <property type="entry name" value="GLYCOSYL TRANSFERASE-RELATED"/>
    <property type="match status" value="1"/>
</dbReference>
<dbReference type="EMBL" id="BAABHS010000023">
    <property type="protein sequence ID" value="GAA4981000.1"/>
    <property type="molecule type" value="Genomic_DNA"/>
</dbReference>
<dbReference type="Gene3D" id="3.20.20.370">
    <property type="entry name" value="Glycoside hydrolase/deacetylase"/>
    <property type="match status" value="1"/>
</dbReference>
<evidence type="ECO:0000313" key="3">
    <source>
        <dbReference type="EMBL" id="GAA4981000.1"/>
    </source>
</evidence>
<evidence type="ECO:0000256" key="1">
    <source>
        <dbReference type="SAM" id="MobiDB-lite"/>
    </source>
</evidence>
<proteinExistence type="predicted"/>
<dbReference type="Proteomes" id="UP001500466">
    <property type="component" value="Unassembled WGS sequence"/>
</dbReference>
<evidence type="ECO:0000259" key="2">
    <source>
        <dbReference type="PROSITE" id="PS51677"/>
    </source>
</evidence>
<name>A0ABP9HWU9_9ACTN</name>
<dbReference type="CDD" id="cd10917">
    <property type="entry name" value="CE4_NodB_like_6s_7s"/>
    <property type="match status" value="1"/>
</dbReference>
<sequence>MFSLPVRSMSFQAAVAVLAVFLCGFLVWTAAGDTVTSKAAAATPGTTPDATPGGGEGQYEGSTSPPPPLASASGSPSAPPTKVSSAVQAKPGRTEPGKWVSLTFDDGPWNTYTDEILAILKQYNVKAVFCMVGNQARDLPSEVQKVVADGHTLCNHTMSHDEQLSKKSPDEIRGQMQHALDAIGKASPGTPVPFYRAPGGGWSPLVQETAASLGMRSLGWSVDTEDWKKPGVDKAMATVSKQLGNSGIILMHDGGGDRKMSVELLKKLVPQLIAEGYQFTIPA</sequence>
<dbReference type="SUPFAM" id="SSF88713">
    <property type="entry name" value="Glycoside hydrolase/deacetylase"/>
    <property type="match status" value="1"/>
</dbReference>
<dbReference type="InterPro" id="IPR050248">
    <property type="entry name" value="Polysacc_deacetylase_ArnD"/>
</dbReference>
<dbReference type="PANTHER" id="PTHR10587:SF137">
    <property type="entry name" value="4-DEOXY-4-FORMAMIDO-L-ARABINOSE-PHOSPHOUNDECAPRENOL DEFORMYLASE ARND-RELATED"/>
    <property type="match status" value="1"/>
</dbReference>
<reference evidence="4" key="1">
    <citation type="journal article" date="2019" name="Int. J. Syst. Evol. Microbiol.">
        <title>The Global Catalogue of Microorganisms (GCM) 10K type strain sequencing project: providing services to taxonomists for standard genome sequencing and annotation.</title>
        <authorList>
            <consortium name="The Broad Institute Genomics Platform"/>
            <consortium name="The Broad Institute Genome Sequencing Center for Infectious Disease"/>
            <person name="Wu L."/>
            <person name="Ma J."/>
        </authorList>
    </citation>
    <scope>NUCLEOTIDE SEQUENCE [LARGE SCALE GENOMIC DNA]</scope>
    <source>
        <strain evidence="4">JCM 17986</strain>
    </source>
</reference>
<dbReference type="InterPro" id="IPR002509">
    <property type="entry name" value="NODB_dom"/>
</dbReference>
<feature type="domain" description="NodB homology" evidence="2">
    <location>
        <begin position="98"/>
        <end position="280"/>
    </location>
</feature>
<evidence type="ECO:0000313" key="4">
    <source>
        <dbReference type="Proteomes" id="UP001500466"/>
    </source>
</evidence>
<comment type="caution">
    <text evidence="3">The sequence shown here is derived from an EMBL/GenBank/DDBJ whole genome shotgun (WGS) entry which is preliminary data.</text>
</comment>
<protein>
    <submittedName>
        <fullName evidence="3">Polysaccharide deacetylase family protein</fullName>
    </submittedName>
</protein>
<gene>
    <name evidence="3" type="ORF">GCM10023205_57680</name>
</gene>
<feature type="region of interest" description="Disordered" evidence="1">
    <location>
        <begin position="37"/>
        <end position="99"/>
    </location>
</feature>
<keyword evidence="4" id="KW-1185">Reference proteome</keyword>
<dbReference type="PROSITE" id="PS51677">
    <property type="entry name" value="NODB"/>
    <property type="match status" value="1"/>
</dbReference>
<organism evidence="3 4">
    <name type="scientific">Yinghuangia aomiensis</name>
    <dbReference type="NCBI Taxonomy" id="676205"/>
    <lineage>
        <taxon>Bacteria</taxon>
        <taxon>Bacillati</taxon>
        <taxon>Actinomycetota</taxon>
        <taxon>Actinomycetes</taxon>
        <taxon>Kitasatosporales</taxon>
        <taxon>Streptomycetaceae</taxon>
        <taxon>Yinghuangia</taxon>
    </lineage>
</organism>
<dbReference type="InterPro" id="IPR011330">
    <property type="entry name" value="Glyco_hydro/deAcase_b/a-brl"/>
</dbReference>